<dbReference type="STRING" id="366616.CG51_20085"/>
<accession>A0A212AJK5</accession>
<dbReference type="Pfam" id="PF20107">
    <property type="entry name" value="DUF6497"/>
    <property type="match status" value="1"/>
</dbReference>
<dbReference type="InterPro" id="IPR045467">
    <property type="entry name" value="DUF6497"/>
</dbReference>
<gene>
    <name evidence="2" type="ORF">CDV52_17005</name>
    <name evidence="1" type="ORF">CDV53_12875</name>
</gene>
<dbReference type="EMBL" id="NIPV01000055">
    <property type="protein sequence ID" value="OWJ74642.1"/>
    <property type="molecule type" value="Genomic_DNA"/>
</dbReference>
<evidence type="ECO:0000313" key="3">
    <source>
        <dbReference type="Proteomes" id="UP000196640"/>
    </source>
</evidence>
<dbReference type="Proteomes" id="UP000196640">
    <property type="component" value="Unassembled WGS sequence"/>
</dbReference>
<sequence>MAGFAASPVTGGAEPIRVPSGADVTFQEMLTDTEGPEGLTFRFRFVARSIGEQGMEQDMCALCEGFALPRLSRVGQLPAQVVISVADRAIAFGDADPGVVQFFEAYRIENGHCIWEAF</sequence>
<name>A0A212AJK5_9RHOB</name>
<dbReference type="OrthoDB" id="7862028at2"/>
<keyword evidence="4" id="KW-1185">Reference proteome</keyword>
<evidence type="ECO:0000313" key="4">
    <source>
        <dbReference type="Proteomes" id="UP000214673"/>
    </source>
</evidence>
<dbReference type="RefSeq" id="WP_051930241.1">
    <property type="nucleotide sequence ID" value="NZ_CALUEG010000005.1"/>
</dbReference>
<evidence type="ECO:0000313" key="2">
    <source>
        <dbReference type="EMBL" id="OWJ81669.1"/>
    </source>
</evidence>
<proteinExistence type="predicted"/>
<comment type="caution">
    <text evidence="2">The sequence shown here is derived from an EMBL/GenBank/DDBJ whole genome shotgun (WGS) entry which is preliminary data.</text>
</comment>
<dbReference type="EMBL" id="NIPX01000033">
    <property type="protein sequence ID" value="OWJ81669.1"/>
    <property type="molecule type" value="Genomic_DNA"/>
</dbReference>
<reference evidence="3 4" key="1">
    <citation type="submission" date="2016-11" db="EMBL/GenBank/DDBJ databases">
        <title>Comparison of Traditional DNA-DNA Hybridization with In Silico Genomic Analysis.</title>
        <authorList>
            <person name="Nicholson A.C."/>
            <person name="Sammons S."/>
            <person name="Humrighouse B.W."/>
            <person name="Graziano J."/>
            <person name="Lasker B."/>
            <person name="Whitney A.M."/>
            <person name="Mcquiston J.R."/>
        </authorList>
    </citation>
    <scope>NUCLEOTIDE SEQUENCE [LARGE SCALE GENOMIC DNA]</scope>
    <source>
        <strain evidence="1 4">H1892</strain>
        <strain evidence="2 3">H2381</strain>
    </source>
</reference>
<dbReference type="Proteomes" id="UP000214673">
    <property type="component" value="Unassembled WGS sequence"/>
</dbReference>
<protein>
    <submittedName>
        <fullName evidence="2">Acetolactate synthase</fullName>
    </submittedName>
</protein>
<evidence type="ECO:0000313" key="1">
    <source>
        <dbReference type="EMBL" id="OWJ74642.1"/>
    </source>
</evidence>
<organism evidence="2 3">
    <name type="scientific">Haematobacter missouriensis</name>
    <dbReference type="NCBI Taxonomy" id="366616"/>
    <lineage>
        <taxon>Bacteria</taxon>
        <taxon>Pseudomonadati</taxon>
        <taxon>Pseudomonadota</taxon>
        <taxon>Alphaproteobacteria</taxon>
        <taxon>Rhodobacterales</taxon>
        <taxon>Paracoccaceae</taxon>
        <taxon>Haematobacter</taxon>
    </lineage>
</organism>
<dbReference type="AlphaFoldDB" id="A0A212AJK5"/>